<dbReference type="EMBL" id="LHZF01000130">
    <property type="protein sequence ID" value="KXV18843.1"/>
    <property type="molecule type" value="Genomic_DNA"/>
</dbReference>
<dbReference type="Proteomes" id="UP000075526">
    <property type="component" value="Unassembled WGS sequence"/>
</dbReference>
<organism evidence="1 2">
    <name type="scientific">Acetobacter malorum</name>
    <dbReference type="NCBI Taxonomy" id="178901"/>
    <lineage>
        <taxon>Bacteria</taxon>
        <taxon>Pseudomonadati</taxon>
        <taxon>Pseudomonadota</taxon>
        <taxon>Alphaproteobacteria</taxon>
        <taxon>Acetobacterales</taxon>
        <taxon>Acetobacteraceae</taxon>
        <taxon>Acetobacter</taxon>
    </lineage>
</organism>
<dbReference type="AlphaFoldDB" id="A0A149RWJ1"/>
<gene>
    <name evidence="1" type="ORF">AD933_02660</name>
</gene>
<sequence>MSGTGGCGFQLNGRYGQAGSSGLWLLLYHLYRNNHFFHRRLIVRHVPHDAAVSGQQHQQDHGFGPPLVAHFGHIDGRAGS</sequence>
<name>A0A149RWJ1_9PROT</name>
<evidence type="ECO:0000313" key="1">
    <source>
        <dbReference type="EMBL" id="KXV18843.1"/>
    </source>
</evidence>
<evidence type="ECO:0000313" key="2">
    <source>
        <dbReference type="Proteomes" id="UP000075526"/>
    </source>
</evidence>
<reference evidence="1 2" key="1">
    <citation type="submission" date="2015-06" db="EMBL/GenBank/DDBJ databases">
        <title>Improved classification and identification of acetic acid bacteria using matrix-assisted laser desorption/ionization time-of-flight mass spectrometry; Gluconobacter nephelii and Gluconobacter uchimurae are later heterotypic synonyms of Gluconobacter japonicus and Gluconobacter oxydans, respectively.</title>
        <authorList>
            <person name="Li L."/>
            <person name="Cleenwerck I."/>
            <person name="De Vuyst L."/>
            <person name="Vandamme P."/>
        </authorList>
    </citation>
    <scope>NUCLEOTIDE SEQUENCE [LARGE SCALE GENOMIC DNA]</scope>
    <source>
        <strain evidence="1 2">LMG 1552</strain>
    </source>
</reference>
<protein>
    <submittedName>
        <fullName evidence="1">Uncharacterized protein</fullName>
    </submittedName>
</protein>
<dbReference type="PATRIC" id="fig|178901.13.peg.3244"/>
<comment type="caution">
    <text evidence="1">The sequence shown here is derived from an EMBL/GenBank/DDBJ whole genome shotgun (WGS) entry which is preliminary data.</text>
</comment>
<proteinExistence type="predicted"/>
<accession>A0A149RWJ1</accession>